<comment type="caution">
    <text evidence="4">The sequence shown here is derived from an EMBL/GenBank/DDBJ whole genome shotgun (WGS) entry which is preliminary data.</text>
</comment>
<dbReference type="AlphaFoldDB" id="A0A2S4PWN8"/>
<evidence type="ECO:0000256" key="1">
    <source>
        <dbReference type="PROSITE-ProRule" id="PRU00042"/>
    </source>
</evidence>
<dbReference type="Pfam" id="PF24537">
    <property type="entry name" value="zf-C2H2_fungi"/>
    <property type="match status" value="1"/>
</dbReference>
<dbReference type="Gene3D" id="3.30.160.60">
    <property type="entry name" value="Classic Zinc Finger"/>
    <property type="match status" value="1"/>
</dbReference>
<dbReference type="Proteomes" id="UP000237438">
    <property type="component" value="Unassembled WGS sequence"/>
</dbReference>
<dbReference type="InterPro" id="IPR013087">
    <property type="entry name" value="Znf_C2H2_type"/>
</dbReference>
<dbReference type="GO" id="GO:0008270">
    <property type="term" value="F:zinc ion binding"/>
    <property type="evidence" value="ECO:0007669"/>
    <property type="project" value="UniProtKB-KW"/>
</dbReference>
<dbReference type="EMBL" id="PEDP01000335">
    <property type="protein sequence ID" value="POS86423.1"/>
    <property type="molecule type" value="Genomic_DNA"/>
</dbReference>
<evidence type="ECO:0000259" key="3">
    <source>
        <dbReference type="PROSITE" id="PS50157"/>
    </source>
</evidence>
<evidence type="ECO:0000313" key="4">
    <source>
        <dbReference type="EMBL" id="POS86423.1"/>
    </source>
</evidence>
<feature type="region of interest" description="Disordered" evidence="2">
    <location>
        <begin position="624"/>
        <end position="653"/>
    </location>
</feature>
<organism evidence="4 5">
    <name type="scientific">Erysiphe pulchra</name>
    <dbReference type="NCBI Taxonomy" id="225359"/>
    <lineage>
        <taxon>Eukaryota</taxon>
        <taxon>Fungi</taxon>
        <taxon>Dikarya</taxon>
        <taxon>Ascomycota</taxon>
        <taxon>Pezizomycotina</taxon>
        <taxon>Leotiomycetes</taxon>
        <taxon>Erysiphales</taxon>
        <taxon>Erysiphaceae</taxon>
        <taxon>Erysiphe</taxon>
    </lineage>
</organism>
<keyword evidence="1" id="KW-0862">Zinc</keyword>
<keyword evidence="1" id="KW-0863">Zinc-finger</keyword>
<feature type="region of interest" description="Disordered" evidence="2">
    <location>
        <begin position="342"/>
        <end position="369"/>
    </location>
</feature>
<feature type="domain" description="C2H2-type" evidence="3">
    <location>
        <begin position="490"/>
        <end position="518"/>
    </location>
</feature>
<gene>
    <name evidence="4" type="ORF">EPUL_004437</name>
</gene>
<dbReference type="InterPro" id="IPR057026">
    <property type="entry name" value="Znf-C2H2_ascomycetes"/>
</dbReference>
<dbReference type="OrthoDB" id="3524154at2759"/>
<sequence>MSTPNEKYFSLLSTSSLEHIPNQAIRSDFARNFGNLREKASRWNSETLRIFHSPTCTEQNHPTISSQENNSFNSIMNPTRLLFLQEGHQSNGFADSSISPYRHPNEKFSDSFPIASTRFQVHDKFQALSRPYDKEMLSKLDFKRNNNHKLSPSKHTGPFLHTSSTLDTSPGFHFRHGLHIPFENLSLPGISSKKMPSSNSLSHWTESVDFPSSYEQKIDFSGPRLPVDINDADRSYLPPFPSHLTNRIQGNLDDYNSSHRFRNSHVKRMHFEPELEKSRKERKSTQLSLDEKSCHNEPHPFIFTAGKRTRASSSAEDENTHLYAVKSPNKFFRRRESVASRNSTDSCFHSHRGSISSIHSDTKNDSYPSTISSITNNRISVGSFDRLSPDRISPKSADGINSPHATSQSSNQRRQGSSFRPIFQHKLSYDNRVQEKINHLPFESAIYSQQSKNLNLSESTGVFICECCPKKPKKFDNKEDLEAHEQEKQYECAYCRNRFKNKNEAERHQNSLHLRRHSWSCTALSGYAAAFYNSSIRPGEADTCGFCGEDFPRSRTDSGIFIITKHDWDNRINHLTEIHKFGECNHDKKFFRADHFRQHLKHSHAGTSGKWTNMLENACMRDEPVQKPVGSPENINSAGSRISSCDTVSAVEL</sequence>
<feature type="region of interest" description="Disordered" evidence="2">
    <location>
        <begin position="272"/>
        <end position="292"/>
    </location>
</feature>
<accession>A0A2S4PWN8</accession>
<keyword evidence="5" id="KW-1185">Reference proteome</keyword>
<dbReference type="STRING" id="225359.A0A2S4PWN8"/>
<dbReference type="PROSITE" id="PS00028">
    <property type="entry name" value="ZINC_FINGER_C2H2_1"/>
    <property type="match status" value="1"/>
</dbReference>
<keyword evidence="1" id="KW-0479">Metal-binding</keyword>
<feature type="compositionally biased region" description="Low complexity" evidence="2">
    <location>
        <begin position="407"/>
        <end position="418"/>
    </location>
</feature>
<feature type="region of interest" description="Disordered" evidence="2">
    <location>
        <begin position="382"/>
        <end position="418"/>
    </location>
</feature>
<proteinExistence type="predicted"/>
<reference evidence="4 5" key="1">
    <citation type="submission" date="2017-10" db="EMBL/GenBank/DDBJ databases">
        <title>Development of genomic resources for the powdery mildew, Erysiphe pulchra.</title>
        <authorList>
            <person name="Wadl P.A."/>
            <person name="Mack B.M."/>
            <person name="Moore G."/>
            <person name="Beltz S.B."/>
        </authorList>
    </citation>
    <scope>NUCLEOTIDE SEQUENCE [LARGE SCALE GENOMIC DNA]</scope>
    <source>
        <strain evidence="4">Cflorida</strain>
    </source>
</reference>
<dbReference type="SMART" id="SM00355">
    <property type="entry name" value="ZnF_C2H2"/>
    <property type="match status" value="3"/>
</dbReference>
<feature type="compositionally biased region" description="Polar residues" evidence="2">
    <location>
        <begin position="633"/>
        <end position="647"/>
    </location>
</feature>
<evidence type="ECO:0000313" key="5">
    <source>
        <dbReference type="Proteomes" id="UP000237438"/>
    </source>
</evidence>
<name>A0A2S4PWN8_9PEZI</name>
<dbReference type="PROSITE" id="PS50157">
    <property type="entry name" value="ZINC_FINGER_C2H2_2"/>
    <property type="match status" value="1"/>
</dbReference>
<evidence type="ECO:0000256" key="2">
    <source>
        <dbReference type="SAM" id="MobiDB-lite"/>
    </source>
</evidence>
<protein>
    <recommendedName>
        <fullName evidence="3">C2H2-type domain-containing protein</fullName>
    </recommendedName>
</protein>